<name>A0A9W4E7V6_9ACTN</name>
<evidence type="ECO:0000256" key="4">
    <source>
        <dbReference type="ARBA" id="ARBA00022840"/>
    </source>
</evidence>
<keyword evidence="4" id="KW-0067">ATP-binding</keyword>
<evidence type="ECO:0000259" key="6">
    <source>
        <dbReference type="Pfam" id="PF18085"/>
    </source>
</evidence>
<dbReference type="AlphaFoldDB" id="A0A9W4E7V6"/>
<keyword evidence="1" id="KW-0808">Transferase</keyword>
<keyword evidence="2" id="KW-0547">Nucleotide-binding</keyword>
<feature type="domain" description="Maltokinase N-terminal cap" evidence="6">
    <location>
        <begin position="37"/>
        <end position="124"/>
    </location>
</feature>
<gene>
    <name evidence="7" type="ORF">SCOCK_30071</name>
</gene>
<dbReference type="GO" id="GO:0016301">
    <property type="term" value="F:kinase activity"/>
    <property type="evidence" value="ECO:0007669"/>
    <property type="project" value="UniProtKB-KW"/>
</dbReference>
<dbReference type="GO" id="GO:0005524">
    <property type="term" value="F:ATP binding"/>
    <property type="evidence" value="ECO:0007669"/>
    <property type="project" value="UniProtKB-KW"/>
</dbReference>
<accession>A0A9W4E7V6</accession>
<proteinExistence type="predicted"/>
<evidence type="ECO:0000313" key="8">
    <source>
        <dbReference type="Proteomes" id="UP001152519"/>
    </source>
</evidence>
<dbReference type="Pfam" id="PF18085">
    <property type="entry name" value="Mak_N_cap"/>
    <property type="match status" value="1"/>
</dbReference>
<reference evidence="7" key="1">
    <citation type="submission" date="2021-05" db="EMBL/GenBank/DDBJ databases">
        <authorList>
            <person name="Arsene-Ploetze F."/>
        </authorList>
    </citation>
    <scope>NUCLEOTIDE SEQUENCE</scope>
    <source>
        <strain evidence="7">DSM 42138</strain>
    </source>
</reference>
<organism evidence="7 8">
    <name type="scientific">Actinacidiphila cocklensis</name>
    <dbReference type="NCBI Taxonomy" id="887465"/>
    <lineage>
        <taxon>Bacteria</taxon>
        <taxon>Bacillati</taxon>
        <taxon>Actinomycetota</taxon>
        <taxon>Actinomycetes</taxon>
        <taxon>Kitasatosporales</taxon>
        <taxon>Streptomycetaceae</taxon>
        <taxon>Actinacidiphila</taxon>
    </lineage>
</organism>
<dbReference type="EMBL" id="CAJSLV010000059">
    <property type="protein sequence ID" value="CAG6394838.1"/>
    <property type="molecule type" value="Genomic_DNA"/>
</dbReference>
<protein>
    <submittedName>
        <fullName evidence="7">Mak_N_cap domain-containing protein</fullName>
    </submittedName>
</protein>
<evidence type="ECO:0000313" key="7">
    <source>
        <dbReference type="EMBL" id="CAG6394838.1"/>
    </source>
</evidence>
<evidence type="ECO:0000256" key="3">
    <source>
        <dbReference type="ARBA" id="ARBA00022777"/>
    </source>
</evidence>
<feature type="region of interest" description="Disordered" evidence="5">
    <location>
        <begin position="160"/>
        <end position="179"/>
    </location>
</feature>
<keyword evidence="3" id="KW-0418">Kinase</keyword>
<evidence type="ECO:0000256" key="1">
    <source>
        <dbReference type="ARBA" id="ARBA00022679"/>
    </source>
</evidence>
<dbReference type="Proteomes" id="UP001152519">
    <property type="component" value="Unassembled WGS sequence"/>
</dbReference>
<dbReference type="InterPro" id="IPR040999">
    <property type="entry name" value="Mak_N_cap"/>
</dbReference>
<comment type="caution">
    <text evidence="7">The sequence shown here is derived from an EMBL/GenBank/DDBJ whole genome shotgun (WGS) entry which is preliminary data.</text>
</comment>
<evidence type="ECO:0000256" key="5">
    <source>
        <dbReference type="SAM" id="MobiDB-lite"/>
    </source>
</evidence>
<evidence type="ECO:0000256" key="2">
    <source>
        <dbReference type="ARBA" id="ARBA00022741"/>
    </source>
</evidence>
<keyword evidence="8" id="KW-1185">Reference proteome</keyword>
<sequence length="235" mass="25132">MWKAERNQIHNGGATTGMALIHHTTVTPSKVELLAGWLPTRPWYRGGPDTPVLEKSGGFRLDDPEGEVGIEFMVATDTSGPERTAYLVPLTYRGAPLEGAGHALVGTMQHGVLGKRWAYDGCHDPVLVTQLLALIEGTAPAMAQSVTDTRDHEVTRSYTGAPFGLDGFAPEPTDDQDGTRLPMPGGTILHVHRVLDPVDERPPLPRQGALGHVATGWQGPDGTRARAVLMTLLGA</sequence>